<dbReference type="GO" id="GO:0003848">
    <property type="term" value="F:2-amino-4-hydroxy-6-hydroxymethyldihydropteridine diphosphokinase activity"/>
    <property type="evidence" value="ECO:0007669"/>
    <property type="project" value="UniProtKB-EC"/>
</dbReference>
<dbReference type="UniPathway" id="UPA00077">
    <property type="reaction ID" value="UER00155"/>
</dbReference>
<dbReference type="GO" id="GO:0005524">
    <property type="term" value="F:ATP binding"/>
    <property type="evidence" value="ECO:0007669"/>
    <property type="project" value="UniProtKB-KW"/>
</dbReference>
<evidence type="ECO:0000256" key="11">
    <source>
        <dbReference type="ARBA" id="ARBA00029766"/>
    </source>
</evidence>
<dbReference type="Pfam" id="PF01288">
    <property type="entry name" value="HPPK"/>
    <property type="match status" value="1"/>
</dbReference>
<evidence type="ECO:0000256" key="7">
    <source>
        <dbReference type="ARBA" id="ARBA00022777"/>
    </source>
</evidence>
<dbReference type="EMBL" id="BMKS01000003">
    <property type="protein sequence ID" value="GGG25582.1"/>
    <property type="molecule type" value="Genomic_DNA"/>
</dbReference>
<proteinExistence type="inferred from homology"/>
<evidence type="ECO:0000256" key="8">
    <source>
        <dbReference type="ARBA" id="ARBA00022840"/>
    </source>
</evidence>
<evidence type="ECO:0000256" key="9">
    <source>
        <dbReference type="ARBA" id="ARBA00022909"/>
    </source>
</evidence>
<keyword evidence="8" id="KW-0067">ATP-binding</keyword>
<evidence type="ECO:0000256" key="4">
    <source>
        <dbReference type="ARBA" id="ARBA00016218"/>
    </source>
</evidence>
<comment type="function">
    <text evidence="10">Catalyzes the transfer of pyrophosphate from adenosine triphosphate (ATP) to 6-hydroxymethyl-7,8-dihydropterin, an enzymatic step in folate biosynthesis pathway.</text>
</comment>
<keyword evidence="9" id="KW-0289">Folate biosynthesis</keyword>
<evidence type="ECO:0000259" key="13">
    <source>
        <dbReference type="Pfam" id="PF01288"/>
    </source>
</evidence>
<evidence type="ECO:0000256" key="1">
    <source>
        <dbReference type="ARBA" id="ARBA00005051"/>
    </source>
</evidence>
<evidence type="ECO:0000256" key="10">
    <source>
        <dbReference type="ARBA" id="ARBA00029409"/>
    </source>
</evidence>
<dbReference type="CDD" id="cd00483">
    <property type="entry name" value="HPPK"/>
    <property type="match status" value="1"/>
</dbReference>
<dbReference type="AlphaFoldDB" id="A0A8J3EBC6"/>
<dbReference type="GO" id="GO:0046656">
    <property type="term" value="P:folic acid biosynthetic process"/>
    <property type="evidence" value="ECO:0007669"/>
    <property type="project" value="UniProtKB-KW"/>
</dbReference>
<dbReference type="InterPro" id="IPR000550">
    <property type="entry name" value="Hppk"/>
</dbReference>
<sequence>MNGSTREGGGGTETGDILVAIGANLPAPDGTPPLETCRRAAVALDRALPGLRLVALSGWWASEPVPPQPGAPRFINGVARLRARGEMAPDPPAALLAALHRLEAAAGRRRPYPNAPRSLDLDLIAWGGIVRDAPDPVLPHPRAHRRGFVLCPLAEVAPGWRHPRLGLTVEALIAALPEGESRPERLPD</sequence>
<evidence type="ECO:0000256" key="2">
    <source>
        <dbReference type="ARBA" id="ARBA00005810"/>
    </source>
</evidence>
<gene>
    <name evidence="14" type="ORF">GCM10010964_11930</name>
</gene>
<evidence type="ECO:0000313" key="14">
    <source>
        <dbReference type="EMBL" id="GGG25582.1"/>
    </source>
</evidence>
<keyword evidence="15" id="KW-1185">Reference proteome</keyword>
<evidence type="ECO:0000256" key="3">
    <source>
        <dbReference type="ARBA" id="ARBA00013253"/>
    </source>
</evidence>
<dbReference type="GO" id="GO:0046654">
    <property type="term" value="P:tetrahydrofolate biosynthetic process"/>
    <property type="evidence" value="ECO:0007669"/>
    <property type="project" value="UniProtKB-UniPathway"/>
</dbReference>
<dbReference type="PANTHER" id="PTHR43071">
    <property type="entry name" value="2-AMINO-4-HYDROXY-6-HYDROXYMETHYLDIHYDROPTERIDINE PYROPHOSPHOKINASE"/>
    <property type="match status" value="1"/>
</dbReference>
<organism evidence="14 15">
    <name type="scientific">Caldovatus sediminis</name>
    <dbReference type="NCBI Taxonomy" id="2041189"/>
    <lineage>
        <taxon>Bacteria</taxon>
        <taxon>Pseudomonadati</taxon>
        <taxon>Pseudomonadota</taxon>
        <taxon>Alphaproteobacteria</taxon>
        <taxon>Acetobacterales</taxon>
        <taxon>Roseomonadaceae</taxon>
        <taxon>Caldovatus</taxon>
    </lineage>
</organism>
<accession>A0A8J3EBC6</accession>
<keyword evidence="5" id="KW-0808">Transferase</keyword>
<name>A0A8J3EBC6_9PROT</name>
<dbReference type="NCBIfam" id="TIGR01498">
    <property type="entry name" value="folK"/>
    <property type="match status" value="1"/>
</dbReference>
<dbReference type="GO" id="GO:0016301">
    <property type="term" value="F:kinase activity"/>
    <property type="evidence" value="ECO:0007669"/>
    <property type="project" value="UniProtKB-KW"/>
</dbReference>
<comment type="caution">
    <text evidence="14">The sequence shown here is derived from an EMBL/GenBank/DDBJ whole genome shotgun (WGS) entry which is preliminary data.</text>
</comment>
<comment type="similarity">
    <text evidence="2">Belongs to the HPPK family.</text>
</comment>
<dbReference type="SUPFAM" id="SSF55083">
    <property type="entry name" value="6-hydroxymethyl-7,8-dihydropterin pyrophosphokinase, HPPK"/>
    <property type="match status" value="1"/>
</dbReference>
<dbReference type="Gene3D" id="3.30.70.560">
    <property type="entry name" value="7,8-Dihydro-6-hydroxymethylpterin-pyrophosphokinase HPPK"/>
    <property type="match status" value="1"/>
</dbReference>
<feature type="domain" description="7,8-dihydro-6-hydroxymethylpterin-pyrophosphokinase" evidence="13">
    <location>
        <begin position="19"/>
        <end position="158"/>
    </location>
</feature>
<dbReference type="InterPro" id="IPR035907">
    <property type="entry name" value="Hppk_sf"/>
</dbReference>
<dbReference type="Proteomes" id="UP000597507">
    <property type="component" value="Unassembled WGS sequence"/>
</dbReference>
<dbReference type="RefSeq" id="WP_229677839.1">
    <property type="nucleotide sequence ID" value="NZ_BMKS01000003.1"/>
</dbReference>
<keyword evidence="7" id="KW-0418">Kinase</keyword>
<dbReference type="PANTHER" id="PTHR43071:SF1">
    <property type="entry name" value="2-AMINO-4-HYDROXY-6-HYDROXYMETHYLDIHYDROPTERIDINE PYROPHOSPHOKINASE"/>
    <property type="match status" value="1"/>
</dbReference>
<evidence type="ECO:0000256" key="12">
    <source>
        <dbReference type="ARBA" id="ARBA00033413"/>
    </source>
</evidence>
<keyword evidence="6" id="KW-0547">Nucleotide-binding</keyword>
<evidence type="ECO:0000256" key="6">
    <source>
        <dbReference type="ARBA" id="ARBA00022741"/>
    </source>
</evidence>
<evidence type="ECO:0000313" key="15">
    <source>
        <dbReference type="Proteomes" id="UP000597507"/>
    </source>
</evidence>
<evidence type="ECO:0000256" key="5">
    <source>
        <dbReference type="ARBA" id="ARBA00022679"/>
    </source>
</evidence>
<comment type="pathway">
    <text evidence="1">Cofactor biosynthesis; tetrahydrofolate biosynthesis; 2-amino-4-hydroxy-6-hydroxymethyl-7,8-dihydropteridine diphosphate from 7,8-dihydroneopterin triphosphate: step 4/4.</text>
</comment>
<dbReference type="EC" id="2.7.6.3" evidence="3"/>
<reference evidence="14 15" key="1">
    <citation type="journal article" date="2014" name="Int. J. Syst. Evol. Microbiol.">
        <title>Complete genome sequence of Corynebacterium casei LMG S-19264T (=DSM 44701T), isolated from a smear-ripened cheese.</title>
        <authorList>
            <consortium name="US DOE Joint Genome Institute (JGI-PGF)"/>
            <person name="Walter F."/>
            <person name="Albersmeier A."/>
            <person name="Kalinowski J."/>
            <person name="Ruckert C."/>
        </authorList>
    </citation>
    <scope>NUCLEOTIDE SEQUENCE [LARGE SCALE GENOMIC DNA]</scope>
    <source>
        <strain evidence="14 15">CGMCC 1.16330</strain>
    </source>
</reference>
<protein>
    <recommendedName>
        <fullName evidence="4">2-amino-4-hydroxy-6-hydroxymethyldihydropteridine pyrophosphokinase</fullName>
        <ecNumber evidence="3">2.7.6.3</ecNumber>
    </recommendedName>
    <alternativeName>
        <fullName evidence="11">6-hydroxymethyl-7,8-dihydropterin pyrophosphokinase</fullName>
    </alternativeName>
    <alternativeName>
        <fullName evidence="12">7,8-dihydro-6-hydroxymethylpterin-pyrophosphokinase</fullName>
    </alternativeName>
</protein>